<comment type="caution">
    <text evidence="2">The sequence shown here is derived from an EMBL/GenBank/DDBJ whole genome shotgun (WGS) entry which is preliminary data.</text>
</comment>
<proteinExistence type="predicted"/>
<reference evidence="2" key="1">
    <citation type="submission" date="2023-10" db="EMBL/GenBank/DDBJ databases">
        <authorList>
            <person name="Chen Y."/>
            <person name="Shah S."/>
            <person name="Dougan E. K."/>
            <person name="Thang M."/>
            <person name="Chan C."/>
        </authorList>
    </citation>
    <scope>NUCLEOTIDE SEQUENCE [LARGE SCALE GENOMIC DNA]</scope>
</reference>
<evidence type="ECO:0000256" key="1">
    <source>
        <dbReference type="SAM" id="MobiDB-lite"/>
    </source>
</evidence>
<organism evidence="2 3">
    <name type="scientific">Prorocentrum cordatum</name>
    <dbReference type="NCBI Taxonomy" id="2364126"/>
    <lineage>
        <taxon>Eukaryota</taxon>
        <taxon>Sar</taxon>
        <taxon>Alveolata</taxon>
        <taxon>Dinophyceae</taxon>
        <taxon>Prorocentrales</taxon>
        <taxon>Prorocentraceae</taxon>
        <taxon>Prorocentrum</taxon>
    </lineage>
</organism>
<name>A0ABN9WTZ1_9DINO</name>
<dbReference type="EMBL" id="CAUYUJ010019327">
    <property type="protein sequence ID" value="CAK0890273.1"/>
    <property type="molecule type" value="Genomic_DNA"/>
</dbReference>
<accession>A0ABN9WTZ1</accession>
<dbReference type="Proteomes" id="UP001189429">
    <property type="component" value="Unassembled WGS sequence"/>
</dbReference>
<feature type="region of interest" description="Disordered" evidence="1">
    <location>
        <begin position="18"/>
        <end position="40"/>
    </location>
</feature>
<sequence>MAPAGPAMAAADLAVRQRPASATCAGRPRSAGPGKPVRQRAAKVMASELGGALDATKPLQLPELPLVQQRQQHGLHGAMLDGLAADLHHRTALNIGPVAAHPPGYHCDCWWLSLYGAVCIRR</sequence>
<evidence type="ECO:0000313" key="2">
    <source>
        <dbReference type="EMBL" id="CAK0890273.1"/>
    </source>
</evidence>
<gene>
    <name evidence="2" type="ORF">PCOR1329_LOCUS70552</name>
</gene>
<feature type="non-terminal residue" evidence="2">
    <location>
        <position position="122"/>
    </location>
</feature>
<keyword evidence="3" id="KW-1185">Reference proteome</keyword>
<evidence type="ECO:0000313" key="3">
    <source>
        <dbReference type="Proteomes" id="UP001189429"/>
    </source>
</evidence>
<protein>
    <submittedName>
        <fullName evidence="2">Uncharacterized protein</fullName>
    </submittedName>
</protein>